<keyword evidence="2" id="KW-0479">Metal-binding</keyword>
<evidence type="ECO:0000256" key="7">
    <source>
        <dbReference type="SAM" id="SignalP"/>
    </source>
</evidence>
<dbReference type="InterPro" id="IPR051156">
    <property type="entry name" value="Mito/Outer_Membr_Metalloprot"/>
</dbReference>
<dbReference type="Gene3D" id="3.30.2010.10">
    <property type="entry name" value="Metalloproteases ('zincins'), catalytic domain"/>
    <property type="match status" value="1"/>
</dbReference>
<evidence type="ECO:0000256" key="1">
    <source>
        <dbReference type="ARBA" id="ARBA00022670"/>
    </source>
</evidence>
<protein>
    <submittedName>
        <fullName evidence="9">Zn-dependent protease</fullName>
    </submittedName>
</protein>
<evidence type="ECO:0000256" key="4">
    <source>
        <dbReference type="ARBA" id="ARBA00022833"/>
    </source>
</evidence>
<feature type="domain" description="Peptidase M48" evidence="8">
    <location>
        <begin position="102"/>
        <end position="266"/>
    </location>
</feature>
<dbReference type="Proteomes" id="UP001239167">
    <property type="component" value="Unassembled WGS sequence"/>
</dbReference>
<name>A0ABT9YAG6_9FIRM</name>
<dbReference type="PANTHER" id="PTHR22726:SF1">
    <property type="entry name" value="METALLOENDOPEPTIDASE OMA1, MITOCHONDRIAL"/>
    <property type="match status" value="1"/>
</dbReference>
<proteinExistence type="inferred from homology"/>
<keyword evidence="4 6" id="KW-0862">Zinc</keyword>
<evidence type="ECO:0000313" key="10">
    <source>
        <dbReference type="Proteomes" id="UP001239167"/>
    </source>
</evidence>
<evidence type="ECO:0000259" key="8">
    <source>
        <dbReference type="Pfam" id="PF01435"/>
    </source>
</evidence>
<dbReference type="Pfam" id="PF01435">
    <property type="entry name" value="Peptidase_M48"/>
    <property type="match status" value="1"/>
</dbReference>
<dbReference type="GO" id="GO:0008233">
    <property type="term" value="F:peptidase activity"/>
    <property type="evidence" value="ECO:0007669"/>
    <property type="project" value="UniProtKB-KW"/>
</dbReference>
<evidence type="ECO:0000313" key="9">
    <source>
        <dbReference type="EMBL" id="MDQ0204714.1"/>
    </source>
</evidence>
<reference evidence="9 10" key="1">
    <citation type="submission" date="2023-07" db="EMBL/GenBank/DDBJ databases">
        <title>Genomic Encyclopedia of Type Strains, Phase IV (KMG-IV): sequencing the most valuable type-strain genomes for metagenomic binning, comparative biology and taxonomic classification.</title>
        <authorList>
            <person name="Goeker M."/>
        </authorList>
    </citation>
    <scope>NUCLEOTIDE SEQUENCE [LARGE SCALE GENOMIC DNA]</scope>
    <source>
        <strain evidence="9 10">DSM 16980</strain>
    </source>
</reference>
<keyword evidence="10" id="KW-1185">Reference proteome</keyword>
<evidence type="ECO:0000256" key="2">
    <source>
        <dbReference type="ARBA" id="ARBA00022723"/>
    </source>
</evidence>
<organism evidence="9 10">
    <name type="scientific">Pectinatus haikarae</name>
    <dbReference type="NCBI Taxonomy" id="349096"/>
    <lineage>
        <taxon>Bacteria</taxon>
        <taxon>Bacillati</taxon>
        <taxon>Bacillota</taxon>
        <taxon>Negativicutes</taxon>
        <taxon>Selenomonadales</taxon>
        <taxon>Selenomonadaceae</taxon>
        <taxon>Pectinatus</taxon>
    </lineage>
</organism>
<dbReference type="EMBL" id="JAUSUE010000020">
    <property type="protein sequence ID" value="MDQ0204714.1"/>
    <property type="molecule type" value="Genomic_DNA"/>
</dbReference>
<evidence type="ECO:0000256" key="6">
    <source>
        <dbReference type="RuleBase" id="RU003983"/>
    </source>
</evidence>
<feature type="signal peptide" evidence="7">
    <location>
        <begin position="1"/>
        <end position="33"/>
    </location>
</feature>
<evidence type="ECO:0000256" key="5">
    <source>
        <dbReference type="ARBA" id="ARBA00023049"/>
    </source>
</evidence>
<feature type="chain" id="PRO_5045802687" evidence="7">
    <location>
        <begin position="34"/>
        <end position="375"/>
    </location>
</feature>
<sequence>MLWKKWSKTGNVLIFSAALVLTGNFAAMPAAHALDLGSLGGALIGVAAQYARLDATVNYCDNEGRHEYFSQMRDHYGVDDDPAKNAILDDIMGRLSSSIAQSDSSINEKPYNYFVNPDKSFNAFCSLGHNLSVNSGLFDLLDNNESEIAFVVGHEMTHGQKNHVKKGIQKSLPISLISSIWGSQTGSTLGVVGIDILAKQADANMVTKPQEWQADNGGFEYAVGAGYNPGAGAAVWQRFIEKMKQDRSNFVGEIFSPSDHPAEADRRDNYAKKLTEYSNKHVTVKDGTVFINGREFMRAADSDTMSARERAYLIGGTLSAVYHNNTSAPEAYVGSNGYLYVGAQDICRPISGEESTSELASRFNMINGDLMQKAF</sequence>
<dbReference type="CDD" id="cd07324">
    <property type="entry name" value="M48C_Oma1-like"/>
    <property type="match status" value="1"/>
</dbReference>
<keyword evidence="5 6" id="KW-0482">Metalloprotease</keyword>
<gene>
    <name evidence="9" type="ORF">J2S01_002446</name>
</gene>
<keyword evidence="3 6" id="KW-0378">Hydrolase</keyword>
<keyword evidence="1 6" id="KW-0645">Protease</keyword>
<keyword evidence="7" id="KW-0732">Signal</keyword>
<evidence type="ECO:0000256" key="3">
    <source>
        <dbReference type="ARBA" id="ARBA00022801"/>
    </source>
</evidence>
<dbReference type="RefSeq" id="WP_196604566.1">
    <property type="nucleotide sequence ID" value="NZ_CP116940.1"/>
</dbReference>
<comment type="cofactor">
    <cofactor evidence="6">
        <name>Zn(2+)</name>
        <dbReference type="ChEBI" id="CHEBI:29105"/>
    </cofactor>
    <text evidence="6">Binds 1 zinc ion per subunit.</text>
</comment>
<dbReference type="InterPro" id="IPR001915">
    <property type="entry name" value="Peptidase_M48"/>
</dbReference>
<dbReference type="GO" id="GO:0006508">
    <property type="term" value="P:proteolysis"/>
    <property type="evidence" value="ECO:0007669"/>
    <property type="project" value="UniProtKB-KW"/>
</dbReference>
<comment type="similarity">
    <text evidence="6">Belongs to the peptidase M48 family.</text>
</comment>
<comment type="caution">
    <text evidence="9">The sequence shown here is derived from an EMBL/GenBank/DDBJ whole genome shotgun (WGS) entry which is preliminary data.</text>
</comment>
<accession>A0ABT9YAG6</accession>
<dbReference type="PANTHER" id="PTHR22726">
    <property type="entry name" value="METALLOENDOPEPTIDASE OMA1"/>
    <property type="match status" value="1"/>
</dbReference>